<dbReference type="InterPro" id="IPR027417">
    <property type="entry name" value="P-loop_NTPase"/>
</dbReference>
<proteinExistence type="predicted"/>
<name>A0A9E6MXL6_9PROT</name>
<accession>A0A9E6MXL6</accession>
<reference evidence="2" key="1">
    <citation type="submission" date="2021-02" db="EMBL/GenBank/DDBJ databases">
        <title>Comparative genomics of Ferrovum myxofaciens strains, predominant extremophile bacteria forming large biofilm stalactites in acid mine ecosystems.</title>
        <authorList>
            <person name="Burkartova K."/>
            <person name="Ridl J."/>
            <person name="Pajer P."/>
            <person name="Falteisek L."/>
        </authorList>
    </citation>
    <scope>NUCLEOTIDE SEQUENCE</scope>
    <source>
        <strain evidence="2">MI1III</strain>
    </source>
</reference>
<dbReference type="AlphaFoldDB" id="A0A9E6MXL6"/>
<organism evidence="2 3">
    <name type="scientific">Ferrovum myxofaciens</name>
    <dbReference type="NCBI Taxonomy" id="416213"/>
    <lineage>
        <taxon>Bacteria</taxon>
        <taxon>Pseudomonadati</taxon>
        <taxon>Pseudomonadota</taxon>
        <taxon>Betaproteobacteria</taxon>
        <taxon>Ferrovales</taxon>
        <taxon>Ferrovaceae</taxon>
        <taxon>Ferrovum</taxon>
    </lineage>
</organism>
<dbReference type="Gene3D" id="3.40.50.300">
    <property type="entry name" value="P-loop containing nucleotide triphosphate hydrolases"/>
    <property type="match status" value="1"/>
</dbReference>
<evidence type="ECO:0000256" key="1">
    <source>
        <dbReference type="SAM" id="MobiDB-lite"/>
    </source>
</evidence>
<protein>
    <submittedName>
        <fullName evidence="2">Uncharacterized protein</fullName>
    </submittedName>
</protein>
<dbReference type="Proteomes" id="UP000683551">
    <property type="component" value="Chromosome"/>
</dbReference>
<evidence type="ECO:0000313" key="2">
    <source>
        <dbReference type="EMBL" id="QWY78242.1"/>
    </source>
</evidence>
<dbReference type="EMBL" id="CP071137">
    <property type="protein sequence ID" value="QWY78242.1"/>
    <property type="molecule type" value="Genomic_DNA"/>
</dbReference>
<evidence type="ECO:0000313" key="3">
    <source>
        <dbReference type="Proteomes" id="UP000683551"/>
    </source>
</evidence>
<gene>
    <name evidence="2" type="ORF">JZL65_03985</name>
</gene>
<dbReference type="RefSeq" id="WP_150112471.1">
    <property type="nucleotide sequence ID" value="NZ_CP053675.1"/>
</dbReference>
<sequence length="153" mass="17339">MRFLEESGGLHLLPTTGSVTDLESCVSLIQRCLARHQWVFLVDSPFDEDILLRFYPVLSDKRVVNIPVKSYEAKHWALLQALNHPLAGALLFWHSFLDSYEEQKLDGLAQKTQCFCGQFVSDDLPRALPSLPSTGHLHSLMGPIRSPTRQKRP</sequence>
<feature type="region of interest" description="Disordered" evidence="1">
    <location>
        <begin position="134"/>
        <end position="153"/>
    </location>
</feature>
<dbReference type="GeneID" id="301709008"/>